<accession>W7MUZ9</accession>
<dbReference type="GeneID" id="30068103"/>
<organism evidence="3 4">
    <name type="scientific">Gibberella moniliformis (strain M3125 / FGSC 7600)</name>
    <name type="common">Maize ear and stalk rot fungus</name>
    <name type="synonym">Fusarium verticillioides</name>
    <dbReference type="NCBI Taxonomy" id="334819"/>
    <lineage>
        <taxon>Eukaryota</taxon>
        <taxon>Fungi</taxon>
        <taxon>Dikarya</taxon>
        <taxon>Ascomycota</taxon>
        <taxon>Pezizomycotina</taxon>
        <taxon>Sordariomycetes</taxon>
        <taxon>Hypocreomycetidae</taxon>
        <taxon>Hypocreales</taxon>
        <taxon>Nectriaceae</taxon>
        <taxon>Fusarium</taxon>
        <taxon>Fusarium fujikuroi species complex</taxon>
    </lineage>
</organism>
<dbReference type="HOGENOM" id="CLU_1343351_0_0_1"/>
<dbReference type="AlphaFoldDB" id="W7MUZ9"/>
<feature type="region of interest" description="Disordered" evidence="2">
    <location>
        <begin position="1"/>
        <end position="44"/>
    </location>
</feature>
<keyword evidence="4" id="KW-1185">Reference proteome</keyword>
<dbReference type="EMBL" id="CM000588">
    <property type="protein sequence ID" value="EWG51594.1"/>
    <property type="molecule type" value="Genomic_DNA"/>
</dbReference>
<feature type="coiled-coil region" evidence="1">
    <location>
        <begin position="56"/>
        <end position="104"/>
    </location>
</feature>
<dbReference type="RefSeq" id="XP_018757785.1">
    <property type="nucleotide sequence ID" value="XM_018899679.1"/>
</dbReference>
<evidence type="ECO:0000313" key="4">
    <source>
        <dbReference type="Proteomes" id="UP000009096"/>
    </source>
</evidence>
<gene>
    <name evidence="3" type="ORF">FVEG_10519</name>
</gene>
<evidence type="ECO:0000256" key="1">
    <source>
        <dbReference type="SAM" id="Coils"/>
    </source>
</evidence>
<proteinExistence type="predicted"/>
<dbReference type="KEGG" id="fvr:FVEG_10519"/>
<reference evidence="3 4" key="1">
    <citation type="journal article" date="2010" name="Nature">
        <title>Comparative genomics reveals mobile pathogenicity chromosomes in Fusarium.</title>
        <authorList>
            <person name="Ma L.J."/>
            <person name="van der Does H.C."/>
            <person name="Borkovich K.A."/>
            <person name="Coleman J.J."/>
            <person name="Daboussi M.J."/>
            <person name="Di Pietro A."/>
            <person name="Dufresne M."/>
            <person name="Freitag M."/>
            <person name="Grabherr M."/>
            <person name="Henrissat B."/>
            <person name="Houterman P.M."/>
            <person name="Kang S."/>
            <person name="Shim W.B."/>
            <person name="Woloshuk C."/>
            <person name="Xie X."/>
            <person name="Xu J.R."/>
            <person name="Antoniw J."/>
            <person name="Baker S.E."/>
            <person name="Bluhm B.H."/>
            <person name="Breakspear A."/>
            <person name="Brown D.W."/>
            <person name="Butchko R.A."/>
            <person name="Chapman S."/>
            <person name="Coulson R."/>
            <person name="Coutinho P.M."/>
            <person name="Danchin E.G."/>
            <person name="Diener A."/>
            <person name="Gale L.R."/>
            <person name="Gardiner D.M."/>
            <person name="Goff S."/>
            <person name="Hammond-Kosack K.E."/>
            <person name="Hilburn K."/>
            <person name="Hua-Van A."/>
            <person name="Jonkers W."/>
            <person name="Kazan K."/>
            <person name="Kodira C.D."/>
            <person name="Koehrsen M."/>
            <person name="Kumar L."/>
            <person name="Lee Y.H."/>
            <person name="Li L."/>
            <person name="Manners J.M."/>
            <person name="Miranda-Saavedra D."/>
            <person name="Mukherjee M."/>
            <person name="Park G."/>
            <person name="Park J."/>
            <person name="Park S.Y."/>
            <person name="Proctor R.H."/>
            <person name="Regev A."/>
            <person name="Ruiz-Roldan M.C."/>
            <person name="Sain D."/>
            <person name="Sakthikumar S."/>
            <person name="Sykes S."/>
            <person name="Schwartz D.C."/>
            <person name="Turgeon B.G."/>
            <person name="Wapinski I."/>
            <person name="Yoder O."/>
            <person name="Young S."/>
            <person name="Zeng Q."/>
            <person name="Zhou S."/>
            <person name="Galagan J."/>
            <person name="Cuomo C.A."/>
            <person name="Kistler H.C."/>
            <person name="Rep M."/>
        </authorList>
    </citation>
    <scope>NUCLEOTIDE SEQUENCE [LARGE SCALE GENOMIC DNA]</scope>
    <source>
        <strain evidence="4">M3125 / FGSC 7600</strain>
    </source>
</reference>
<protein>
    <submittedName>
        <fullName evidence="3">Uncharacterized protein</fullName>
    </submittedName>
</protein>
<keyword evidence="1" id="KW-0175">Coiled coil</keyword>
<sequence length="204" mass="22866">MSYQSNPTSSSSIRSVTERSQGSESESEQKRLSRQSTKKHQLQEQSQVTQVLRKQLKAERQLILALEEAVTDLEAHVKELLSECQHWKQKSAQLQTKVDDYKENAFTALQPHFCPVAILATFLKRRLPVPTIGCFVTPLYIGIALPLIPSATLSDVQQRYQLKTLVGEPDTANADITGPKIRREVAGASFLIGRVVNDEIIVRI</sequence>
<dbReference type="EMBL" id="DS022256">
    <property type="protein sequence ID" value="EWG51594.1"/>
    <property type="molecule type" value="Genomic_DNA"/>
</dbReference>
<evidence type="ECO:0000313" key="3">
    <source>
        <dbReference type="EMBL" id="EWG51594.1"/>
    </source>
</evidence>
<dbReference type="VEuPathDB" id="FungiDB:FVEG_10519"/>
<evidence type="ECO:0000256" key="2">
    <source>
        <dbReference type="SAM" id="MobiDB-lite"/>
    </source>
</evidence>
<dbReference type="Proteomes" id="UP000009096">
    <property type="component" value="Chromosome 11"/>
</dbReference>
<dbReference type="OrthoDB" id="10580144at2759"/>
<name>W7MUZ9_GIBM7</name>
<feature type="compositionally biased region" description="Low complexity" evidence="2">
    <location>
        <begin position="1"/>
        <end position="24"/>
    </location>
</feature>